<gene>
    <name evidence="2" type="ORF">J2Z37_003164</name>
</gene>
<sequence>MKKLMSLFIAGLLSVSLVGCGAGSGGGEQGIKGTPTVAEEGVEVSQEHPLVIDKEAKTIKVYATVNGKYTVEPTRHGLNFSEGKYGDQALFTSFANPTNFHDAMVEIGGTPGNNLTPDTAGQQIEGSDVDVTVTWDGAPKEFTMSEVVNDSTGKPIQYKFGGNRERSIEAFTGCLACFDSCPVGITSNSSHMQGEFANKEVEFRGNKDVLPADGTPVVVTFKLS</sequence>
<dbReference type="Proteomes" id="UP001519343">
    <property type="component" value="Unassembled WGS sequence"/>
</dbReference>
<name>A0ABS4GS91_9BACL</name>
<protein>
    <submittedName>
        <fullName evidence="2">Ferredoxin</fullName>
    </submittedName>
</protein>
<accession>A0ABS4GS91</accession>
<reference evidence="2 3" key="1">
    <citation type="submission" date="2021-03" db="EMBL/GenBank/DDBJ databases">
        <title>Genomic Encyclopedia of Type Strains, Phase IV (KMG-IV): sequencing the most valuable type-strain genomes for metagenomic binning, comparative biology and taxonomic classification.</title>
        <authorList>
            <person name="Goeker M."/>
        </authorList>
    </citation>
    <scope>NUCLEOTIDE SEQUENCE [LARGE SCALE GENOMIC DNA]</scope>
    <source>
        <strain evidence="2 3">DSM 24738</strain>
    </source>
</reference>
<dbReference type="NCBIfam" id="NF040466">
    <property type="entry name" value="ydjY_domain"/>
    <property type="match status" value="1"/>
</dbReference>
<dbReference type="InterPro" id="IPR047750">
    <property type="entry name" value="YdjY-like"/>
</dbReference>
<dbReference type="PROSITE" id="PS51257">
    <property type="entry name" value="PROKAR_LIPOPROTEIN"/>
    <property type="match status" value="1"/>
</dbReference>
<evidence type="ECO:0000313" key="3">
    <source>
        <dbReference type="Proteomes" id="UP001519343"/>
    </source>
</evidence>
<comment type="caution">
    <text evidence="2">The sequence shown here is derived from an EMBL/GenBank/DDBJ whole genome shotgun (WGS) entry which is preliminary data.</text>
</comment>
<evidence type="ECO:0000256" key="1">
    <source>
        <dbReference type="SAM" id="SignalP"/>
    </source>
</evidence>
<dbReference type="EMBL" id="JAGGKT010000009">
    <property type="protein sequence ID" value="MBP1933153.1"/>
    <property type="molecule type" value="Genomic_DNA"/>
</dbReference>
<organism evidence="2 3">
    <name type="scientific">Ammoniphilus resinae</name>
    <dbReference type="NCBI Taxonomy" id="861532"/>
    <lineage>
        <taxon>Bacteria</taxon>
        <taxon>Bacillati</taxon>
        <taxon>Bacillota</taxon>
        <taxon>Bacilli</taxon>
        <taxon>Bacillales</taxon>
        <taxon>Paenibacillaceae</taxon>
        <taxon>Aneurinibacillus group</taxon>
        <taxon>Ammoniphilus</taxon>
    </lineage>
</organism>
<dbReference type="RefSeq" id="WP_209811172.1">
    <property type="nucleotide sequence ID" value="NZ_JAGGKT010000009.1"/>
</dbReference>
<keyword evidence="3" id="KW-1185">Reference proteome</keyword>
<feature type="signal peptide" evidence="1">
    <location>
        <begin position="1"/>
        <end position="21"/>
    </location>
</feature>
<feature type="chain" id="PRO_5046819855" evidence="1">
    <location>
        <begin position="22"/>
        <end position="224"/>
    </location>
</feature>
<evidence type="ECO:0000313" key="2">
    <source>
        <dbReference type="EMBL" id="MBP1933153.1"/>
    </source>
</evidence>
<keyword evidence="1" id="KW-0732">Signal</keyword>
<proteinExistence type="predicted"/>